<evidence type="ECO:0000313" key="3">
    <source>
        <dbReference type="EMBL" id="CAK9024656.1"/>
    </source>
</evidence>
<feature type="coiled-coil region" evidence="1">
    <location>
        <begin position="232"/>
        <end position="259"/>
    </location>
</feature>
<protein>
    <recommendedName>
        <fullName evidence="5">t-SNARE coiled-coil homology domain-containing protein</fullName>
    </recommendedName>
</protein>
<organism evidence="3 4">
    <name type="scientific">Durusdinium trenchii</name>
    <dbReference type="NCBI Taxonomy" id="1381693"/>
    <lineage>
        <taxon>Eukaryota</taxon>
        <taxon>Sar</taxon>
        <taxon>Alveolata</taxon>
        <taxon>Dinophyceae</taxon>
        <taxon>Suessiales</taxon>
        <taxon>Symbiodiniaceae</taxon>
        <taxon>Durusdinium</taxon>
    </lineage>
</organism>
<keyword evidence="1" id="KW-0175">Coiled coil</keyword>
<comment type="caution">
    <text evidence="3">The sequence shown here is derived from an EMBL/GenBank/DDBJ whole genome shotgun (WGS) entry which is preliminary data.</text>
</comment>
<dbReference type="SUPFAM" id="SSF58038">
    <property type="entry name" value="SNARE fusion complex"/>
    <property type="match status" value="1"/>
</dbReference>
<dbReference type="EMBL" id="CAXAMM010010968">
    <property type="protein sequence ID" value="CAK9024656.1"/>
    <property type="molecule type" value="Genomic_DNA"/>
</dbReference>
<reference evidence="3 4" key="1">
    <citation type="submission" date="2024-02" db="EMBL/GenBank/DDBJ databases">
        <authorList>
            <person name="Chen Y."/>
            <person name="Shah S."/>
            <person name="Dougan E. K."/>
            <person name="Thang M."/>
            <person name="Chan C."/>
        </authorList>
    </citation>
    <scope>NUCLEOTIDE SEQUENCE [LARGE SCALE GENOMIC DNA]</scope>
</reference>
<evidence type="ECO:0000256" key="1">
    <source>
        <dbReference type="SAM" id="Coils"/>
    </source>
</evidence>
<accession>A0ABP0KCW6</accession>
<keyword evidence="2" id="KW-0812">Transmembrane</keyword>
<feature type="transmembrane region" description="Helical" evidence="2">
    <location>
        <begin position="276"/>
        <end position="293"/>
    </location>
</feature>
<proteinExistence type="predicted"/>
<name>A0ABP0KCW6_9DINO</name>
<evidence type="ECO:0000313" key="4">
    <source>
        <dbReference type="Proteomes" id="UP001642464"/>
    </source>
</evidence>
<dbReference type="Proteomes" id="UP001642464">
    <property type="component" value="Unassembled WGS sequence"/>
</dbReference>
<keyword evidence="2" id="KW-1133">Transmembrane helix</keyword>
<feature type="coiled-coil region" evidence="1">
    <location>
        <begin position="100"/>
        <end position="133"/>
    </location>
</feature>
<dbReference type="Gene3D" id="1.20.5.110">
    <property type="match status" value="1"/>
</dbReference>
<gene>
    <name evidence="3" type="ORF">SCF082_LOCUS16732</name>
</gene>
<feature type="non-terminal residue" evidence="3">
    <location>
        <position position="1"/>
    </location>
</feature>
<keyword evidence="2" id="KW-0472">Membrane</keyword>
<evidence type="ECO:0008006" key="5">
    <source>
        <dbReference type="Google" id="ProtNLM"/>
    </source>
</evidence>
<evidence type="ECO:0000256" key="2">
    <source>
        <dbReference type="SAM" id="Phobius"/>
    </source>
</evidence>
<keyword evidence="4" id="KW-1185">Reference proteome</keyword>
<sequence>PHVFCADSPYPSRPIRRGANGMSQLQGIGDLIKRLEAIAEACGEKKKEDQPKDEFLRLKQRVYVLLEEARKDIHDRQKLLNKRGNCTETIQKGHSVRQALEELRRALPKLQALHKKAQNQRGAKAKKEELQARYQDIRILKRHVDELNELFVSGQAQDMAPSAQLFGKQNLPALRDSARASAEDTRRDLTAQEEDALAAMKRRDEDIEKQLSEVGQALGRLDPLARQIGQTAERHRLRAEALSAEVDKTEGDMQTLNKRVTDVMRYERNTSCCCQLVLMVVLLCCVGFIFHQLT</sequence>